<evidence type="ECO:0000256" key="4">
    <source>
        <dbReference type="ARBA" id="ARBA00023136"/>
    </source>
</evidence>
<dbReference type="CDD" id="cd14978">
    <property type="entry name" value="7tmA_FMRFamide_R-like"/>
    <property type="match status" value="1"/>
</dbReference>
<feature type="transmembrane region" description="Helical" evidence="6">
    <location>
        <begin position="46"/>
        <end position="65"/>
    </location>
</feature>
<feature type="transmembrane region" description="Helical" evidence="6">
    <location>
        <begin position="276"/>
        <end position="302"/>
    </location>
</feature>
<keyword evidence="4 6" id="KW-0472">Membrane</keyword>
<organism evidence="8 9">
    <name type="scientific">Owenia fusiformis</name>
    <name type="common">Polychaete worm</name>
    <dbReference type="NCBI Taxonomy" id="6347"/>
    <lineage>
        <taxon>Eukaryota</taxon>
        <taxon>Metazoa</taxon>
        <taxon>Spiralia</taxon>
        <taxon>Lophotrochozoa</taxon>
        <taxon>Annelida</taxon>
        <taxon>Polychaeta</taxon>
        <taxon>Sedentaria</taxon>
        <taxon>Canalipalpata</taxon>
        <taxon>Sabellida</taxon>
        <taxon>Oweniida</taxon>
        <taxon>Oweniidae</taxon>
        <taxon>Owenia</taxon>
    </lineage>
</organism>
<feature type="compositionally biased region" description="Basic and acidic residues" evidence="5">
    <location>
        <begin position="379"/>
        <end position="395"/>
    </location>
</feature>
<dbReference type="GO" id="GO:0004930">
    <property type="term" value="F:G protein-coupled receptor activity"/>
    <property type="evidence" value="ECO:0007669"/>
    <property type="project" value="InterPro"/>
</dbReference>
<evidence type="ECO:0000256" key="5">
    <source>
        <dbReference type="SAM" id="MobiDB-lite"/>
    </source>
</evidence>
<comment type="subcellular location">
    <subcellularLocation>
        <location evidence="1">Membrane</location>
    </subcellularLocation>
</comment>
<feature type="transmembrane region" description="Helical" evidence="6">
    <location>
        <begin position="232"/>
        <end position="252"/>
    </location>
</feature>
<dbReference type="EMBL" id="CAIIXF020000003">
    <property type="protein sequence ID" value="CAH1778826.1"/>
    <property type="molecule type" value="Genomic_DNA"/>
</dbReference>
<dbReference type="PRINTS" id="PR00237">
    <property type="entry name" value="GPCRRHODOPSN"/>
</dbReference>
<evidence type="ECO:0000256" key="3">
    <source>
        <dbReference type="ARBA" id="ARBA00022989"/>
    </source>
</evidence>
<dbReference type="InterPro" id="IPR052954">
    <property type="entry name" value="GPCR-Ligand_Int"/>
</dbReference>
<evidence type="ECO:0000256" key="2">
    <source>
        <dbReference type="ARBA" id="ARBA00022692"/>
    </source>
</evidence>
<evidence type="ECO:0000256" key="6">
    <source>
        <dbReference type="SAM" id="Phobius"/>
    </source>
</evidence>
<proteinExistence type="predicted"/>
<gene>
    <name evidence="8" type="ORF">OFUS_LOCUS5688</name>
</gene>
<accession>A0A8S4NBD7</accession>
<feature type="transmembrane region" description="Helical" evidence="6">
    <location>
        <begin position="126"/>
        <end position="147"/>
    </location>
</feature>
<name>A0A8S4NBD7_OWEFU</name>
<feature type="region of interest" description="Disordered" evidence="5">
    <location>
        <begin position="372"/>
        <end position="404"/>
    </location>
</feature>
<evidence type="ECO:0000313" key="8">
    <source>
        <dbReference type="EMBL" id="CAH1778826.1"/>
    </source>
</evidence>
<evidence type="ECO:0000256" key="1">
    <source>
        <dbReference type="ARBA" id="ARBA00004370"/>
    </source>
</evidence>
<dbReference type="Gene3D" id="1.20.1070.10">
    <property type="entry name" value="Rhodopsin 7-helix transmembrane proteins"/>
    <property type="match status" value="1"/>
</dbReference>
<dbReference type="Pfam" id="PF00001">
    <property type="entry name" value="7tm_1"/>
    <property type="match status" value="1"/>
</dbReference>
<feature type="domain" description="G-protein coupled receptors family 1 profile" evidence="7">
    <location>
        <begin position="26"/>
        <end position="299"/>
    </location>
</feature>
<keyword evidence="2 6" id="KW-0812">Transmembrane</keyword>
<reference evidence="8" key="1">
    <citation type="submission" date="2022-03" db="EMBL/GenBank/DDBJ databases">
        <authorList>
            <person name="Martin C."/>
        </authorList>
    </citation>
    <scope>NUCLEOTIDE SEQUENCE</scope>
</reference>
<dbReference type="PANTHER" id="PTHR46641">
    <property type="entry name" value="FMRFAMIDE RECEPTOR-RELATED"/>
    <property type="match status" value="1"/>
</dbReference>
<dbReference type="PROSITE" id="PS50262">
    <property type="entry name" value="G_PROTEIN_RECEP_F1_2"/>
    <property type="match status" value="1"/>
</dbReference>
<dbReference type="InterPro" id="IPR000276">
    <property type="entry name" value="GPCR_Rhodpsn"/>
</dbReference>
<dbReference type="AlphaFoldDB" id="A0A8S4NBD7"/>
<sequence>MSDIEEFERVVFTFINPCICIFGIICNIFNLLVLTRKRLHESPYSYLTGLAVADLSTLTLTFIHGTFSRASDDTSYEWKVFDVKVYFPLANMTSTTGIFITVVLTLERFIFVRYPLHAKDICTKTIAQRAIIITYLVACLINIPLFFCMDVENKPNSTVKYQYASTAFEQSSIYHGITWFHVTTIQLIPIFILGILNICLIIIVWRAQTRRESLKPKMSSSTEYQTRDQKRLTVTLISIVILFLICFTPSVIANRHIARGIFGKGESYNNFVGSTFFRALAIVSNILVNINQSLNFILYCVFNQKFVKTMKHMVQQWRYIILHKGRGTPLKSLSRVKGSSVSFTQFSSLYIDRTPSNPKNLDKIMADCTSEKSPMMKTKQQEELLPKGAEEKVEDGPVEYEQDEGVYTINGAEAQIATTPQ</sequence>
<dbReference type="GO" id="GO:0016020">
    <property type="term" value="C:membrane"/>
    <property type="evidence" value="ECO:0007669"/>
    <property type="project" value="UniProtKB-SubCell"/>
</dbReference>
<dbReference type="Proteomes" id="UP000749559">
    <property type="component" value="Unassembled WGS sequence"/>
</dbReference>
<keyword evidence="9" id="KW-1185">Reference proteome</keyword>
<feature type="transmembrane region" description="Helical" evidence="6">
    <location>
        <begin position="187"/>
        <end position="207"/>
    </location>
</feature>
<dbReference type="SUPFAM" id="SSF81321">
    <property type="entry name" value="Family A G protein-coupled receptor-like"/>
    <property type="match status" value="1"/>
</dbReference>
<dbReference type="PANTHER" id="PTHR46641:SF2">
    <property type="entry name" value="FMRFAMIDE RECEPTOR"/>
    <property type="match status" value="1"/>
</dbReference>
<evidence type="ECO:0000259" key="7">
    <source>
        <dbReference type="PROSITE" id="PS50262"/>
    </source>
</evidence>
<dbReference type="InterPro" id="IPR017452">
    <property type="entry name" value="GPCR_Rhodpsn_7TM"/>
</dbReference>
<feature type="transmembrane region" description="Helical" evidence="6">
    <location>
        <begin position="85"/>
        <end position="106"/>
    </location>
</feature>
<protein>
    <recommendedName>
        <fullName evidence="7">G-protein coupled receptors family 1 profile domain-containing protein</fullName>
    </recommendedName>
</protein>
<comment type="caution">
    <text evidence="8">The sequence shown here is derived from an EMBL/GenBank/DDBJ whole genome shotgun (WGS) entry which is preliminary data.</text>
</comment>
<feature type="transmembrane region" description="Helical" evidence="6">
    <location>
        <begin position="12"/>
        <end position="34"/>
    </location>
</feature>
<keyword evidence="3 6" id="KW-1133">Transmembrane helix</keyword>
<evidence type="ECO:0000313" key="9">
    <source>
        <dbReference type="Proteomes" id="UP000749559"/>
    </source>
</evidence>
<dbReference type="OrthoDB" id="10011262at2759"/>